<feature type="transmembrane region" description="Helical" evidence="6">
    <location>
        <begin position="42"/>
        <end position="60"/>
    </location>
</feature>
<dbReference type="Proteomes" id="UP001154282">
    <property type="component" value="Unassembled WGS sequence"/>
</dbReference>
<feature type="coiled-coil region" evidence="5">
    <location>
        <begin position="265"/>
        <end position="331"/>
    </location>
</feature>
<keyword evidence="2 6" id="KW-0812">Transmembrane</keyword>
<keyword evidence="3 6" id="KW-1133">Transmembrane helix</keyword>
<evidence type="ECO:0000256" key="3">
    <source>
        <dbReference type="ARBA" id="ARBA00022989"/>
    </source>
</evidence>
<gene>
    <name evidence="8" type="ORF">LITE_LOCUS49917</name>
</gene>
<reference evidence="8" key="1">
    <citation type="submission" date="2022-08" db="EMBL/GenBank/DDBJ databases">
        <authorList>
            <person name="Gutierrez-Valencia J."/>
        </authorList>
    </citation>
    <scope>NUCLEOTIDE SEQUENCE</scope>
</reference>
<dbReference type="PANTHER" id="PTHR31422:SF44">
    <property type="entry name" value="GTD-BINDING DOMAIN-CONTAINING PROTEIN"/>
    <property type="match status" value="1"/>
</dbReference>
<evidence type="ECO:0000313" key="9">
    <source>
        <dbReference type="Proteomes" id="UP001154282"/>
    </source>
</evidence>
<dbReference type="PROSITE" id="PS51775">
    <property type="entry name" value="GTD_BINDING"/>
    <property type="match status" value="1"/>
</dbReference>
<evidence type="ECO:0000256" key="5">
    <source>
        <dbReference type="SAM" id="Coils"/>
    </source>
</evidence>
<comment type="caution">
    <text evidence="8">The sequence shown here is derived from an EMBL/GenBank/DDBJ whole genome shotgun (WGS) entry which is preliminary data.</text>
</comment>
<evidence type="ECO:0000259" key="7">
    <source>
        <dbReference type="PROSITE" id="PS51775"/>
    </source>
</evidence>
<name>A0AAV0RWX9_9ROSI</name>
<accession>A0AAV0RWX9</accession>
<keyword evidence="9" id="KW-1185">Reference proteome</keyword>
<dbReference type="Pfam" id="PF04576">
    <property type="entry name" value="Zein-binding"/>
    <property type="match status" value="1"/>
</dbReference>
<proteinExistence type="predicted"/>
<organism evidence="8 9">
    <name type="scientific">Linum tenue</name>
    <dbReference type="NCBI Taxonomy" id="586396"/>
    <lineage>
        <taxon>Eukaryota</taxon>
        <taxon>Viridiplantae</taxon>
        <taxon>Streptophyta</taxon>
        <taxon>Embryophyta</taxon>
        <taxon>Tracheophyta</taxon>
        <taxon>Spermatophyta</taxon>
        <taxon>Magnoliopsida</taxon>
        <taxon>eudicotyledons</taxon>
        <taxon>Gunneridae</taxon>
        <taxon>Pentapetalae</taxon>
        <taxon>rosids</taxon>
        <taxon>fabids</taxon>
        <taxon>Malpighiales</taxon>
        <taxon>Linaceae</taxon>
        <taxon>Linum</taxon>
    </lineage>
</organism>
<dbReference type="AlphaFoldDB" id="A0AAV0RWX9"/>
<evidence type="ECO:0000256" key="4">
    <source>
        <dbReference type="ARBA" id="ARBA00023136"/>
    </source>
</evidence>
<keyword evidence="5" id="KW-0175">Coiled coil</keyword>
<comment type="subcellular location">
    <subcellularLocation>
        <location evidence="1">Membrane</location>
    </subcellularLocation>
</comment>
<sequence>MTMGLREVRAWTLAGLVAAFVDLAITYSLLCLSAFAFLPSKLLGVLGIGFPCPCCGWFGYRNTDFCLYMLLINWPIQKILFVQELVKSRFPFDLVCCNEHDCCSSQAEGVRDEGKCRNGVAELEGEAVSGLFLGSKLANDESRCDNAKGRKFASPKQKSVERRRRRAAIIAHQKHSTGLASNFISRPTAGQCGESCSLDLVNGAQHRHRLGLPNAPTVMGPAEKLMSSFNLVEPSGKGKRPSEMASSSAAEKSVTIAEEVVADSMVEHLNTIRNLEQALEEEKTARASLYQELEKERAAAASAADEAMAMILRLQEEKASLKMELRQSQRVVEETFAYDEEEMNVLQEILIRREREIYFLEKEVEGYHQQLTPPTNVEVNGDVSYYNLDKSPVSPLTFSRDDDSLSAYEKEVEIRANLSSICERVSRLQPVEEIASNPKGLPFNLPPVPEEFQQWKEEVVGEELEENVENVNRRDSDTFSSVAETELTVYDVHVIDDAAMHSNGRRGTIPTSTYVEHAGAWSSKSSCVSSPRMSMAEIKGIDVQSPAGIDGKRSKFDSEVGRLQQRLRILQQKEKLTFSAENSEKFSAHLKMMEEILNHTTGSTPLENQQGKLLSLLSRLRFP</sequence>
<dbReference type="InterPro" id="IPR007656">
    <property type="entry name" value="GTD-bd"/>
</dbReference>
<feature type="domain" description="GTD-binding" evidence="7">
    <location>
        <begin position="270"/>
        <end position="368"/>
    </location>
</feature>
<dbReference type="EMBL" id="CAMGYJ010000011">
    <property type="protein sequence ID" value="CAI0561058.1"/>
    <property type="molecule type" value="Genomic_DNA"/>
</dbReference>
<protein>
    <recommendedName>
        <fullName evidence="7">GTD-binding domain-containing protein</fullName>
    </recommendedName>
</protein>
<keyword evidence="4 6" id="KW-0472">Membrane</keyword>
<evidence type="ECO:0000256" key="1">
    <source>
        <dbReference type="ARBA" id="ARBA00004370"/>
    </source>
</evidence>
<dbReference type="PANTHER" id="PTHR31422">
    <property type="entry name" value="BNAANNG28530D PROTEIN"/>
    <property type="match status" value="1"/>
</dbReference>
<dbReference type="GO" id="GO:0016020">
    <property type="term" value="C:membrane"/>
    <property type="evidence" value="ECO:0007669"/>
    <property type="project" value="UniProtKB-SubCell"/>
</dbReference>
<evidence type="ECO:0000256" key="6">
    <source>
        <dbReference type="SAM" id="Phobius"/>
    </source>
</evidence>
<evidence type="ECO:0000256" key="2">
    <source>
        <dbReference type="ARBA" id="ARBA00022692"/>
    </source>
</evidence>
<evidence type="ECO:0000313" key="8">
    <source>
        <dbReference type="EMBL" id="CAI0561058.1"/>
    </source>
</evidence>
<dbReference type="GO" id="GO:0080115">
    <property type="term" value="F:myosin XI tail binding"/>
    <property type="evidence" value="ECO:0007669"/>
    <property type="project" value="UniProtKB-ARBA"/>
</dbReference>
<feature type="transmembrane region" description="Helical" evidence="6">
    <location>
        <begin position="12"/>
        <end position="36"/>
    </location>
</feature>